<dbReference type="Proteomes" id="UP000663870">
    <property type="component" value="Unassembled WGS sequence"/>
</dbReference>
<evidence type="ECO:0000256" key="2">
    <source>
        <dbReference type="SAM" id="Phobius"/>
    </source>
</evidence>
<reference evidence="3" key="1">
    <citation type="submission" date="2021-02" db="EMBL/GenBank/DDBJ databases">
        <authorList>
            <person name="Nowell W R."/>
        </authorList>
    </citation>
    <scope>NUCLEOTIDE SEQUENCE</scope>
</reference>
<evidence type="ECO:0000313" key="4">
    <source>
        <dbReference type="Proteomes" id="UP000663870"/>
    </source>
</evidence>
<dbReference type="AlphaFoldDB" id="A0A813NHR3"/>
<keyword evidence="2" id="KW-0812">Transmembrane</keyword>
<feature type="compositionally biased region" description="Basic residues" evidence="1">
    <location>
        <begin position="509"/>
        <end position="520"/>
    </location>
</feature>
<keyword evidence="4" id="KW-1185">Reference proteome</keyword>
<feature type="region of interest" description="Disordered" evidence="1">
    <location>
        <begin position="478"/>
        <end position="541"/>
    </location>
</feature>
<keyword evidence="2" id="KW-1133">Transmembrane helix</keyword>
<proteinExistence type="predicted"/>
<evidence type="ECO:0000256" key="1">
    <source>
        <dbReference type="SAM" id="MobiDB-lite"/>
    </source>
</evidence>
<keyword evidence="2" id="KW-0472">Membrane</keyword>
<sequence>MTSNSSLNYPAEYYYPDFLESRLDDPLKPPSSRLPKTTSIDNGIGLSTQVPINIEHKNETKIKKTPINTKQSSTNLAHNVAIDQGLPDIDITQSLKIDPKKNLLRDPAARNIPRLIVDDNVIKQAVVRTPKIIPTTNLDDNLEQTTIINQIKHAQQSLPHNYINENLTNQIQPYEYMQQYPISYVENQQTIDDRWKKEVLIDNEGAVTIERIKYDKNTYDGPFGLTRQGAIIFYIGMAISTILAGVFLIMTGIFYGRNYPEGSSDTAKLTGIGICAFAFYLGLQLILIGLWHQKYRQENPTQIIKKPNQHNDPSAHLKSSMEKNEPYDYSYQQQQIDYTPYNYYSNPPYISNTNEQMLLQQPGAATGAAFYEPVVWPSNVEIETQPGSKFLQPMEWTYGTPLVNPTPVHTSVPITNNNSEKKSNHHYNKKTVEANPPKAKFDNLFPNSTVTETSLPTLTKAPDTNDLIRTIVDKEKTFKKNLPTGTSTTKNPNRKRPHDSETGSSAIISRHRRHRRRHSHSSCSTCSSRSSNDFHSDVNYNPRHYQQQYPESISNTITQQTSKTHTRIPTKTTKEIYRDSGLEDIPNVHDNRLERIPVVRRTVIVEPYPTQSNSDIVITSHTDKTGKNRLNKNQTNEINTNSKIKKRTIESSDNTMVDIQIEDVNDDINENENWKKKKPNKISSTKNS</sequence>
<organism evidence="3 4">
    <name type="scientific">Rotaria sordida</name>
    <dbReference type="NCBI Taxonomy" id="392033"/>
    <lineage>
        <taxon>Eukaryota</taxon>
        <taxon>Metazoa</taxon>
        <taxon>Spiralia</taxon>
        <taxon>Gnathifera</taxon>
        <taxon>Rotifera</taxon>
        <taxon>Eurotatoria</taxon>
        <taxon>Bdelloidea</taxon>
        <taxon>Philodinida</taxon>
        <taxon>Philodinidae</taxon>
        <taxon>Rotaria</taxon>
    </lineage>
</organism>
<comment type="caution">
    <text evidence="3">The sequence shown here is derived from an EMBL/GenBank/DDBJ whole genome shotgun (WGS) entry which is preliminary data.</text>
</comment>
<protein>
    <submittedName>
        <fullName evidence="3">Uncharacterized protein</fullName>
    </submittedName>
</protein>
<gene>
    <name evidence="3" type="ORF">JXQ802_LOCUS784</name>
</gene>
<feature type="region of interest" description="Disordered" evidence="1">
    <location>
        <begin position="664"/>
        <end position="688"/>
    </location>
</feature>
<feature type="transmembrane region" description="Helical" evidence="2">
    <location>
        <begin position="267"/>
        <end position="291"/>
    </location>
</feature>
<accession>A0A813NHR3</accession>
<feature type="transmembrane region" description="Helical" evidence="2">
    <location>
        <begin position="231"/>
        <end position="255"/>
    </location>
</feature>
<name>A0A813NHR3_9BILA</name>
<feature type="compositionally biased region" description="Low complexity" evidence="1">
    <location>
        <begin position="521"/>
        <end position="531"/>
    </location>
</feature>
<dbReference type="EMBL" id="CAJNOL010000008">
    <property type="protein sequence ID" value="CAF0735266.1"/>
    <property type="molecule type" value="Genomic_DNA"/>
</dbReference>
<evidence type="ECO:0000313" key="3">
    <source>
        <dbReference type="EMBL" id="CAF0735266.1"/>
    </source>
</evidence>